<dbReference type="RefSeq" id="WP_342020153.1">
    <property type="nucleotide sequence ID" value="NZ_CP155467.1"/>
</dbReference>
<reference evidence="1 2" key="1">
    <citation type="submission" date="2024-03" db="EMBL/GenBank/DDBJ databases">
        <title>Bacilli Hybrid Assemblies.</title>
        <authorList>
            <person name="Kovac J."/>
        </authorList>
    </citation>
    <scope>NUCLEOTIDE SEQUENCE [LARGE SCALE GENOMIC DNA]</scope>
    <source>
        <strain evidence="1 2">FSL M8-0022</strain>
    </source>
</reference>
<accession>A0ABU9JY43</accession>
<sequence>MSNLEWLSRIEQAISISLPEVSAKFDDYEIRLTVNTTKKHPSLSFYTEIDTKIFEFCTIYFDPVNQELYSYYWNEDFELNSKILFTELEEIIDFIYDAFFDFLDHVEEDDENEQVESSEENEELEDEFPYSEIDVIEENIQWISNDKHLEIEQNWNGGDHFTILLKLGVNTENGDGLLYRSVIFEEDENEVQETNFFSFKEEEAEYVIDLLNDYIRYLEKE</sequence>
<organism evidence="1 2">
    <name type="scientific">Caldifermentibacillus hisashii</name>
    <dbReference type="NCBI Taxonomy" id="996558"/>
    <lineage>
        <taxon>Bacteria</taxon>
        <taxon>Bacillati</taxon>
        <taxon>Bacillota</taxon>
        <taxon>Bacilli</taxon>
        <taxon>Bacillales</taxon>
        <taxon>Bacillaceae</taxon>
        <taxon>Caldifermentibacillus</taxon>
    </lineage>
</organism>
<name>A0ABU9JY43_9BACI</name>
<protein>
    <submittedName>
        <fullName evidence="1">Uncharacterized protein</fullName>
    </submittedName>
</protein>
<comment type="caution">
    <text evidence="1">The sequence shown here is derived from an EMBL/GenBank/DDBJ whole genome shotgun (WGS) entry which is preliminary data.</text>
</comment>
<evidence type="ECO:0000313" key="1">
    <source>
        <dbReference type="EMBL" id="MEL3957380.1"/>
    </source>
</evidence>
<gene>
    <name evidence="1" type="ORF">NST17_09245</name>
</gene>
<dbReference type="EMBL" id="JBBYAK010000001">
    <property type="protein sequence ID" value="MEL3957380.1"/>
    <property type="molecule type" value="Genomic_DNA"/>
</dbReference>
<proteinExistence type="predicted"/>
<dbReference type="Proteomes" id="UP001459714">
    <property type="component" value="Unassembled WGS sequence"/>
</dbReference>
<dbReference type="GeneID" id="92960940"/>
<keyword evidence="2" id="KW-1185">Reference proteome</keyword>
<evidence type="ECO:0000313" key="2">
    <source>
        <dbReference type="Proteomes" id="UP001459714"/>
    </source>
</evidence>